<keyword evidence="1" id="KW-1133">Transmembrane helix</keyword>
<sequence>MGEILEFIKEEFIVMMIAAAPISELRGAIPLGISIGFSPLHSTIISIIGNCLPVPFLLLILRPLFAALEDVRIVGEFIKWIKRRTLRKSNNIVKYSVLGLYILVAIPLPTTGAYTGCVAATLFNIRFKYAILAIVSGVITSGIIVLFLSHQVTVIF</sequence>
<dbReference type="PANTHER" id="PTHR36007:SF2">
    <property type="entry name" value="TRANSPORT PROTEIN-RELATED"/>
    <property type="match status" value="1"/>
</dbReference>
<dbReference type="AlphaFoldDB" id="A0A1H3LKU3"/>
<reference evidence="2 3" key="1">
    <citation type="submission" date="2016-10" db="EMBL/GenBank/DDBJ databases">
        <authorList>
            <person name="de Groot N.N."/>
        </authorList>
    </citation>
    <scope>NUCLEOTIDE SEQUENCE [LARGE SCALE GENOMIC DNA]</scope>
    <source>
        <strain evidence="2 3">DSM 21650</strain>
    </source>
</reference>
<dbReference type="Pfam" id="PF06695">
    <property type="entry name" value="Sm_multidrug_ex"/>
    <property type="match status" value="1"/>
</dbReference>
<keyword evidence="1" id="KW-0472">Membrane</keyword>
<organism evidence="2 3">
    <name type="scientific">Proteiniborus ethanoligenes</name>
    <dbReference type="NCBI Taxonomy" id="415015"/>
    <lineage>
        <taxon>Bacteria</taxon>
        <taxon>Bacillati</taxon>
        <taxon>Bacillota</taxon>
        <taxon>Clostridia</taxon>
        <taxon>Eubacteriales</taxon>
        <taxon>Proteiniborus</taxon>
    </lineage>
</organism>
<evidence type="ECO:0000313" key="2">
    <source>
        <dbReference type="EMBL" id="SDY65021.1"/>
    </source>
</evidence>
<protein>
    <submittedName>
        <fullName evidence="2">Uncharacterized membrane protein</fullName>
    </submittedName>
</protein>
<evidence type="ECO:0000256" key="1">
    <source>
        <dbReference type="SAM" id="Phobius"/>
    </source>
</evidence>
<dbReference type="InterPro" id="IPR009577">
    <property type="entry name" value="Sm_multidrug_ex"/>
</dbReference>
<dbReference type="EMBL" id="FNQE01000004">
    <property type="protein sequence ID" value="SDY65021.1"/>
    <property type="molecule type" value="Genomic_DNA"/>
</dbReference>
<dbReference type="OrthoDB" id="360192at2"/>
<keyword evidence="1" id="KW-0812">Transmembrane</keyword>
<feature type="transmembrane region" description="Helical" evidence="1">
    <location>
        <begin position="43"/>
        <end position="61"/>
    </location>
</feature>
<name>A0A1H3LKU3_9FIRM</name>
<feature type="transmembrane region" description="Helical" evidence="1">
    <location>
        <begin position="12"/>
        <end position="37"/>
    </location>
</feature>
<gene>
    <name evidence="2" type="ORF">SAMN05660462_00542</name>
</gene>
<dbReference type="RefSeq" id="WP_091726868.1">
    <property type="nucleotide sequence ID" value="NZ_FNQE01000004.1"/>
</dbReference>
<keyword evidence="3" id="KW-1185">Reference proteome</keyword>
<proteinExistence type="predicted"/>
<dbReference type="PANTHER" id="PTHR36007">
    <property type="entry name" value="TRANSPORT PROTEIN-RELATED"/>
    <property type="match status" value="1"/>
</dbReference>
<accession>A0A1H3LKU3</accession>
<evidence type="ECO:0000313" key="3">
    <source>
        <dbReference type="Proteomes" id="UP000198625"/>
    </source>
</evidence>
<feature type="transmembrane region" description="Helical" evidence="1">
    <location>
        <begin position="92"/>
        <end position="109"/>
    </location>
</feature>
<dbReference type="Proteomes" id="UP000198625">
    <property type="component" value="Unassembled WGS sequence"/>
</dbReference>
<feature type="transmembrane region" description="Helical" evidence="1">
    <location>
        <begin position="129"/>
        <end position="148"/>
    </location>
</feature>